<dbReference type="InterPro" id="IPR050491">
    <property type="entry name" value="AmpC-like"/>
</dbReference>
<dbReference type="SUPFAM" id="SSF56601">
    <property type="entry name" value="beta-lactamase/transpeptidase-like"/>
    <property type="match status" value="1"/>
</dbReference>
<dbReference type="Gene3D" id="3.40.710.10">
    <property type="entry name" value="DD-peptidase/beta-lactamase superfamily"/>
    <property type="match status" value="1"/>
</dbReference>
<dbReference type="PANTHER" id="PTHR46825">
    <property type="entry name" value="D-ALANYL-D-ALANINE-CARBOXYPEPTIDASE/ENDOPEPTIDASE AMPH"/>
    <property type="match status" value="1"/>
</dbReference>
<feature type="transmembrane region" description="Helical" evidence="2">
    <location>
        <begin position="598"/>
        <end position="619"/>
    </location>
</feature>
<dbReference type="InterPro" id="IPR012338">
    <property type="entry name" value="Beta-lactam/transpept-like"/>
</dbReference>
<feature type="domain" description="Beta-lactamase-related" evidence="3">
    <location>
        <begin position="73"/>
        <end position="403"/>
    </location>
</feature>
<feature type="transmembrane region" description="Helical" evidence="2">
    <location>
        <begin position="631"/>
        <end position="651"/>
    </location>
</feature>
<accession>A0ABN2IDB9</accession>
<dbReference type="RefSeq" id="WP_344391049.1">
    <property type="nucleotide sequence ID" value="NZ_BAAAQG010000006.1"/>
</dbReference>
<comment type="caution">
    <text evidence="4">The sequence shown here is derived from an EMBL/GenBank/DDBJ whole genome shotgun (WGS) entry which is preliminary data.</text>
</comment>
<evidence type="ECO:0000256" key="2">
    <source>
        <dbReference type="SAM" id="Phobius"/>
    </source>
</evidence>
<dbReference type="Proteomes" id="UP001500383">
    <property type="component" value="Unassembled WGS sequence"/>
</dbReference>
<name>A0ABN2IDB9_9ACTN</name>
<keyword evidence="2" id="KW-0472">Membrane</keyword>
<evidence type="ECO:0000259" key="3">
    <source>
        <dbReference type="Pfam" id="PF00144"/>
    </source>
</evidence>
<dbReference type="Pfam" id="PF00144">
    <property type="entry name" value="Beta-lactamase"/>
    <property type="match status" value="1"/>
</dbReference>
<dbReference type="EMBL" id="BAAAQG010000006">
    <property type="protein sequence ID" value="GAA1702924.1"/>
    <property type="molecule type" value="Genomic_DNA"/>
</dbReference>
<sequence length="691" mass="72134">MVPTTLAPAPEPTSGRRGTRLTRRTRRAAAAALGAVVFATLGACGSAEPPPDTHPSPPALAADLTRADVDAWLDRTIPPALESGRIAGATVSVVRDGEILTARGFGEADVAAGTVVDPETTLFRVGSVSKMVTATAVMQLVERGEVDLDTDVEQYTGLDLPHDHPVTLRHLLSHTPGYEERAAGLFVTPGASVDLRRALVEDPPAQVYEPGTTPAYSNYGNALAGYVVEAVSGVPFEDYVDRNILAPVGMTSSSFDQPLPDHLAAHVAQGYPTSDEAAIPFEMVGVPPAGALSATATDMARFMLAHLDHPAGAGGGAGAGADTGILSDETLQLMREPALDSDTLGALASGPRMGLGWFDESRNGRAVVGHGGDTLAFHSHMQLWPDDDTGFFVSFNSTGVDAAALLLREDLLDGFADRYLPSGGATPGTVDPATHGTVDPATRAEHARTLAGTYESTRGFHTTFLTVAGPLQPIRAEVVDGDKVRFSPGVALRPTVYQEAEPWLYREVDGHRVLTVRTDADGRVQLIGHDSAMSLEPVSAARAVALPGLAGGLVVLLVTVLAWPVAAVIRRVRTRRGAPHGDAPADGPVRVPRMLTGLAALAAILGMLTWAYVVVGVMGMEAVPTAVIRTAQALTALGVLGLPASVWRVAAEIRTRSGWVRPTAAAVVLLGFAAFTFGAVELLLLSPDISY</sequence>
<feature type="region of interest" description="Disordered" evidence="1">
    <location>
        <begin position="1"/>
        <end position="22"/>
    </location>
</feature>
<feature type="transmembrane region" description="Helical" evidence="2">
    <location>
        <begin position="663"/>
        <end position="685"/>
    </location>
</feature>
<protein>
    <submittedName>
        <fullName evidence="4">Serine hydrolase</fullName>
    </submittedName>
</protein>
<evidence type="ECO:0000313" key="4">
    <source>
        <dbReference type="EMBL" id="GAA1702924.1"/>
    </source>
</evidence>
<keyword evidence="5" id="KW-1185">Reference proteome</keyword>
<proteinExistence type="predicted"/>
<keyword evidence="4" id="KW-0378">Hydrolase</keyword>
<gene>
    <name evidence="4" type="ORF">GCM10009831_10140</name>
</gene>
<dbReference type="PANTHER" id="PTHR46825:SF9">
    <property type="entry name" value="BETA-LACTAMASE-RELATED DOMAIN-CONTAINING PROTEIN"/>
    <property type="match status" value="1"/>
</dbReference>
<evidence type="ECO:0000313" key="5">
    <source>
        <dbReference type="Proteomes" id="UP001500383"/>
    </source>
</evidence>
<keyword evidence="2" id="KW-1133">Transmembrane helix</keyword>
<feature type="transmembrane region" description="Helical" evidence="2">
    <location>
        <begin position="544"/>
        <end position="569"/>
    </location>
</feature>
<keyword evidence="2" id="KW-0812">Transmembrane</keyword>
<dbReference type="GO" id="GO:0016787">
    <property type="term" value="F:hydrolase activity"/>
    <property type="evidence" value="ECO:0007669"/>
    <property type="project" value="UniProtKB-KW"/>
</dbReference>
<dbReference type="InterPro" id="IPR001466">
    <property type="entry name" value="Beta-lactam-related"/>
</dbReference>
<evidence type="ECO:0000256" key="1">
    <source>
        <dbReference type="SAM" id="MobiDB-lite"/>
    </source>
</evidence>
<organism evidence="4 5">
    <name type="scientific">Dietzia cercidiphylli</name>
    <dbReference type="NCBI Taxonomy" id="498199"/>
    <lineage>
        <taxon>Bacteria</taxon>
        <taxon>Bacillati</taxon>
        <taxon>Actinomycetota</taxon>
        <taxon>Actinomycetes</taxon>
        <taxon>Mycobacteriales</taxon>
        <taxon>Dietziaceae</taxon>
        <taxon>Dietzia</taxon>
    </lineage>
</organism>
<reference evidence="4 5" key="1">
    <citation type="journal article" date="2019" name="Int. J. Syst. Evol. Microbiol.">
        <title>The Global Catalogue of Microorganisms (GCM) 10K type strain sequencing project: providing services to taxonomists for standard genome sequencing and annotation.</title>
        <authorList>
            <consortium name="The Broad Institute Genomics Platform"/>
            <consortium name="The Broad Institute Genome Sequencing Center for Infectious Disease"/>
            <person name="Wu L."/>
            <person name="Ma J."/>
        </authorList>
    </citation>
    <scope>NUCLEOTIDE SEQUENCE [LARGE SCALE GENOMIC DNA]</scope>
    <source>
        <strain evidence="4 5">JCM 16002</strain>
    </source>
</reference>